<keyword evidence="5" id="KW-0808">Transferase</keyword>
<evidence type="ECO:0000259" key="13">
    <source>
        <dbReference type="PROSITE" id="PS00794"/>
    </source>
</evidence>
<dbReference type="EC" id="2.7.6.3" evidence="3"/>
<dbReference type="GO" id="GO:0003848">
    <property type="term" value="F:2-amino-4-hydroxy-6-hydroxymethyldihydropteridine diphosphokinase activity"/>
    <property type="evidence" value="ECO:0007669"/>
    <property type="project" value="UniProtKB-EC"/>
</dbReference>
<proteinExistence type="inferred from homology"/>
<dbReference type="CDD" id="cd00483">
    <property type="entry name" value="HPPK"/>
    <property type="match status" value="1"/>
</dbReference>
<comment type="function">
    <text evidence="10">Catalyzes the transfer of pyrophosphate from adenosine triphosphate (ATP) to 6-hydroxymethyl-7,8-dihydropterin, an enzymatic step in folate biosynthesis pathway.</text>
</comment>
<dbReference type="PROSITE" id="PS00794">
    <property type="entry name" value="HPPK"/>
    <property type="match status" value="1"/>
</dbReference>
<evidence type="ECO:0000256" key="12">
    <source>
        <dbReference type="ARBA" id="ARBA00033413"/>
    </source>
</evidence>
<evidence type="ECO:0000256" key="6">
    <source>
        <dbReference type="ARBA" id="ARBA00022741"/>
    </source>
</evidence>
<keyword evidence="7" id="KW-0418">Kinase</keyword>
<evidence type="ECO:0000256" key="7">
    <source>
        <dbReference type="ARBA" id="ARBA00022777"/>
    </source>
</evidence>
<evidence type="ECO:0000256" key="8">
    <source>
        <dbReference type="ARBA" id="ARBA00022840"/>
    </source>
</evidence>
<evidence type="ECO:0000313" key="14">
    <source>
        <dbReference type="EMBL" id="OAQ42157.1"/>
    </source>
</evidence>
<dbReference type="AlphaFoldDB" id="A0A179DM77"/>
<dbReference type="GO" id="GO:0016301">
    <property type="term" value="F:kinase activity"/>
    <property type="evidence" value="ECO:0007669"/>
    <property type="project" value="UniProtKB-KW"/>
</dbReference>
<comment type="caution">
    <text evidence="14">The sequence shown here is derived from an EMBL/GenBank/DDBJ whole genome shotgun (WGS) entry which is preliminary data.</text>
</comment>
<sequence length="165" mass="19235">MCKVYLLLGGNLDNRENNISLALNHLEKEIGNIIQKSSIFETKAWGLHEQPDFLNIAVIINTNLEPLELLKKTQKIENLLGRRREEKWGARTMDIDILFYDDRIIHTKELTLPHPLIAERMFVLIPLNEISPNLMHPVLYQTINQLLINCLDHLPVNKYLKSNIY</sequence>
<dbReference type="GO" id="GO:0005524">
    <property type="term" value="F:ATP binding"/>
    <property type="evidence" value="ECO:0007669"/>
    <property type="project" value="UniProtKB-KW"/>
</dbReference>
<dbReference type="STRING" id="1826909.A5893_03310"/>
<feature type="domain" description="7,8-dihydro-6-hydroxymethylpterin-pyrophosphokinase" evidence="13">
    <location>
        <begin position="87"/>
        <end position="98"/>
    </location>
</feature>
<dbReference type="OrthoDB" id="9808041at2"/>
<evidence type="ECO:0000256" key="3">
    <source>
        <dbReference type="ARBA" id="ARBA00013253"/>
    </source>
</evidence>
<dbReference type="GO" id="GO:0046654">
    <property type="term" value="P:tetrahydrofolate biosynthetic process"/>
    <property type="evidence" value="ECO:0007669"/>
    <property type="project" value="UniProtKB-UniPathway"/>
</dbReference>
<gene>
    <name evidence="14" type="ORF">A5893_03310</name>
</gene>
<dbReference type="UniPathway" id="UPA00077">
    <property type="reaction ID" value="UER00155"/>
</dbReference>
<evidence type="ECO:0000256" key="11">
    <source>
        <dbReference type="ARBA" id="ARBA00029766"/>
    </source>
</evidence>
<reference evidence="14 15" key="1">
    <citation type="submission" date="2016-04" db="EMBL/GenBank/DDBJ databases">
        <authorList>
            <person name="Evans L.H."/>
            <person name="Alamgir A."/>
            <person name="Owens N."/>
            <person name="Weber N.D."/>
            <person name="Virtaneva K."/>
            <person name="Barbian K."/>
            <person name="Babar A."/>
            <person name="Rosenke K."/>
        </authorList>
    </citation>
    <scope>NUCLEOTIDE SEQUENCE [LARGE SCALE GENOMIC DNA]</scope>
    <source>
        <strain evidence="14 15">CCM 8644</strain>
    </source>
</reference>
<dbReference type="PANTHER" id="PTHR43071:SF1">
    <property type="entry name" value="2-AMINO-4-HYDROXY-6-HYDROXYMETHYLDIHYDROPTERIDINE PYROPHOSPHOKINASE"/>
    <property type="match status" value="1"/>
</dbReference>
<comment type="pathway">
    <text evidence="1">Cofactor biosynthesis; tetrahydrofolate biosynthesis; 2-amino-4-hydroxy-6-hydroxymethyl-7,8-dihydropteridine diphosphate from 7,8-dihydroneopterin triphosphate: step 4/4.</text>
</comment>
<keyword evidence="9" id="KW-0289">Folate biosynthesis</keyword>
<organism evidence="14 15">
    <name type="scientific">Pedobacter psychrophilus</name>
    <dbReference type="NCBI Taxonomy" id="1826909"/>
    <lineage>
        <taxon>Bacteria</taxon>
        <taxon>Pseudomonadati</taxon>
        <taxon>Bacteroidota</taxon>
        <taxon>Sphingobacteriia</taxon>
        <taxon>Sphingobacteriales</taxon>
        <taxon>Sphingobacteriaceae</taxon>
        <taxon>Pedobacter</taxon>
    </lineage>
</organism>
<dbReference type="GO" id="GO:0046656">
    <property type="term" value="P:folic acid biosynthetic process"/>
    <property type="evidence" value="ECO:0007669"/>
    <property type="project" value="UniProtKB-KW"/>
</dbReference>
<dbReference type="NCBIfam" id="TIGR01498">
    <property type="entry name" value="folK"/>
    <property type="match status" value="1"/>
</dbReference>
<comment type="similarity">
    <text evidence="2">Belongs to the HPPK family.</text>
</comment>
<evidence type="ECO:0000256" key="5">
    <source>
        <dbReference type="ARBA" id="ARBA00022679"/>
    </source>
</evidence>
<dbReference type="EMBL" id="LWHJ01000011">
    <property type="protein sequence ID" value="OAQ42157.1"/>
    <property type="molecule type" value="Genomic_DNA"/>
</dbReference>
<dbReference type="InterPro" id="IPR035907">
    <property type="entry name" value="Hppk_sf"/>
</dbReference>
<dbReference type="Pfam" id="PF01288">
    <property type="entry name" value="HPPK"/>
    <property type="match status" value="1"/>
</dbReference>
<evidence type="ECO:0000256" key="1">
    <source>
        <dbReference type="ARBA" id="ARBA00005051"/>
    </source>
</evidence>
<dbReference type="RefSeq" id="WP_068821187.1">
    <property type="nucleotide sequence ID" value="NZ_LWHJ01000011.1"/>
</dbReference>
<evidence type="ECO:0000313" key="15">
    <source>
        <dbReference type="Proteomes" id="UP000078459"/>
    </source>
</evidence>
<dbReference type="Proteomes" id="UP000078459">
    <property type="component" value="Unassembled WGS sequence"/>
</dbReference>
<dbReference type="InterPro" id="IPR000550">
    <property type="entry name" value="Hppk"/>
</dbReference>
<keyword evidence="6" id="KW-0547">Nucleotide-binding</keyword>
<dbReference type="PANTHER" id="PTHR43071">
    <property type="entry name" value="2-AMINO-4-HYDROXY-6-HYDROXYMETHYLDIHYDROPTERIDINE PYROPHOSPHOKINASE"/>
    <property type="match status" value="1"/>
</dbReference>
<protein>
    <recommendedName>
        <fullName evidence="4">2-amino-4-hydroxy-6-hydroxymethyldihydropteridine pyrophosphokinase</fullName>
        <ecNumber evidence="3">2.7.6.3</ecNumber>
    </recommendedName>
    <alternativeName>
        <fullName evidence="11">6-hydroxymethyl-7,8-dihydropterin pyrophosphokinase</fullName>
    </alternativeName>
    <alternativeName>
        <fullName evidence="12">7,8-dihydro-6-hydroxymethylpterin-pyrophosphokinase</fullName>
    </alternativeName>
</protein>
<reference evidence="14 15" key="2">
    <citation type="submission" date="2016-06" db="EMBL/GenBank/DDBJ databases">
        <title>Pedobacter psychrophilus sp. nov., isolated from Antarctic fragmentary rock.</title>
        <authorList>
            <person name="Svec P."/>
        </authorList>
    </citation>
    <scope>NUCLEOTIDE SEQUENCE [LARGE SCALE GENOMIC DNA]</scope>
    <source>
        <strain evidence="14 15">CCM 8644</strain>
    </source>
</reference>
<evidence type="ECO:0000256" key="2">
    <source>
        <dbReference type="ARBA" id="ARBA00005810"/>
    </source>
</evidence>
<keyword evidence="8" id="KW-0067">ATP-binding</keyword>
<keyword evidence="15" id="KW-1185">Reference proteome</keyword>
<name>A0A179DM77_9SPHI</name>
<evidence type="ECO:0000256" key="4">
    <source>
        <dbReference type="ARBA" id="ARBA00016218"/>
    </source>
</evidence>
<dbReference type="SUPFAM" id="SSF55083">
    <property type="entry name" value="6-hydroxymethyl-7,8-dihydropterin pyrophosphokinase, HPPK"/>
    <property type="match status" value="1"/>
</dbReference>
<dbReference type="Gene3D" id="3.30.70.560">
    <property type="entry name" value="7,8-Dihydro-6-hydroxymethylpterin-pyrophosphokinase HPPK"/>
    <property type="match status" value="1"/>
</dbReference>
<evidence type="ECO:0000256" key="9">
    <source>
        <dbReference type="ARBA" id="ARBA00022909"/>
    </source>
</evidence>
<accession>A0A179DM77</accession>
<evidence type="ECO:0000256" key="10">
    <source>
        <dbReference type="ARBA" id="ARBA00029409"/>
    </source>
</evidence>